<evidence type="ECO:0000313" key="3">
    <source>
        <dbReference type="Proteomes" id="UP000800038"/>
    </source>
</evidence>
<evidence type="ECO:0000313" key="2">
    <source>
        <dbReference type="EMBL" id="KAF1934979.1"/>
    </source>
</evidence>
<keyword evidence="3" id="KW-1185">Reference proteome</keyword>
<sequence>MPPNNQKQGPEPPKATPKHARTAKGSASQPITIEALWPILPIRTSLQKALAIATSQAMDERP</sequence>
<reference evidence="2" key="1">
    <citation type="journal article" date="2020" name="Stud. Mycol.">
        <title>101 Dothideomycetes genomes: a test case for predicting lifestyles and emergence of pathogens.</title>
        <authorList>
            <person name="Haridas S."/>
            <person name="Albert R."/>
            <person name="Binder M."/>
            <person name="Bloem J."/>
            <person name="Labutti K."/>
            <person name="Salamov A."/>
            <person name="Andreopoulos B."/>
            <person name="Baker S."/>
            <person name="Barry K."/>
            <person name="Bills G."/>
            <person name="Bluhm B."/>
            <person name="Cannon C."/>
            <person name="Castanera R."/>
            <person name="Culley D."/>
            <person name="Daum C."/>
            <person name="Ezra D."/>
            <person name="Gonzalez J."/>
            <person name="Henrissat B."/>
            <person name="Kuo A."/>
            <person name="Liang C."/>
            <person name="Lipzen A."/>
            <person name="Lutzoni F."/>
            <person name="Magnuson J."/>
            <person name="Mondo S."/>
            <person name="Nolan M."/>
            <person name="Ohm R."/>
            <person name="Pangilinan J."/>
            <person name="Park H.-J."/>
            <person name="Ramirez L."/>
            <person name="Alfaro M."/>
            <person name="Sun H."/>
            <person name="Tritt A."/>
            <person name="Yoshinaga Y."/>
            <person name="Zwiers L.-H."/>
            <person name="Turgeon B."/>
            <person name="Goodwin S."/>
            <person name="Spatafora J."/>
            <person name="Crous P."/>
            <person name="Grigoriev I."/>
        </authorList>
    </citation>
    <scope>NUCLEOTIDE SEQUENCE</scope>
    <source>
        <strain evidence="2">CBS 161.51</strain>
    </source>
</reference>
<accession>A0A6A5S5G1</accession>
<feature type="non-terminal residue" evidence="2">
    <location>
        <position position="62"/>
    </location>
</feature>
<dbReference type="AlphaFoldDB" id="A0A6A5S5G1"/>
<gene>
    <name evidence="2" type="ORF">EJ02DRAFT_309918</name>
</gene>
<dbReference type="EMBL" id="ML976333">
    <property type="protein sequence ID" value="KAF1934979.1"/>
    <property type="molecule type" value="Genomic_DNA"/>
</dbReference>
<dbReference type="Proteomes" id="UP000800038">
    <property type="component" value="Unassembled WGS sequence"/>
</dbReference>
<organism evidence="2 3">
    <name type="scientific">Clathrospora elynae</name>
    <dbReference type="NCBI Taxonomy" id="706981"/>
    <lineage>
        <taxon>Eukaryota</taxon>
        <taxon>Fungi</taxon>
        <taxon>Dikarya</taxon>
        <taxon>Ascomycota</taxon>
        <taxon>Pezizomycotina</taxon>
        <taxon>Dothideomycetes</taxon>
        <taxon>Pleosporomycetidae</taxon>
        <taxon>Pleosporales</taxon>
        <taxon>Diademaceae</taxon>
        <taxon>Clathrospora</taxon>
    </lineage>
</organism>
<evidence type="ECO:0000256" key="1">
    <source>
        <dbReference type="SAM" id="MobiDB-lite"/>
    </source>
</evidence>
<proteinExistence type="predicted"/>
<feature type="region of interest" description="Disordered" evidence="1">
    <location>
        <begin position="1"/>
        <end position="31"/>
    </location>
</feature>
<name>A0A6A5S5G1_9PLEO</name>
<protein>
    <submittedName>
        <fullName evidence="2">Uncharacterized protein</fullName>
    </submittedName>
</protein>